<keyword evidence="4" id="KW-1185">Reference proteome</keyword>
<dbReference type="AlphaFoldDB" id="A0A9N9D422"/>
<feature type="compositionally biased region" description="Low complexity" evidence="1">
    <location>
        <begin position="412"/>
        <end position="422"/>
    </location>
</feature>
<dbReference type="Proteomes" id="UP000789572">
    <property type="component" value="Unassembled WGS sequence"/>
</dbReference>
<name>A0A9N9D422_9GLOM</name>
<protein>
    <submittedName>
        <fullName evidence="3">8383_t:CDS:1</fullName>
    </submittedName>
</protein>
<reference evidence="3" key="1">
    <citation type="submission" date="2021-06" db="EMBL/GenBank/DDBJ databases">
        <authorList>
            <person name="Kallberg Y."/>
            <person name="Tangrot J."/>
            <person name="Rosling A."/>
        </authorList>
    </citation>
    <scope>NUCLEOTIDE SEQUENCE</scope>
    <source>
        <strain evidence="3">IA702</strain>
    </source>
</reference>
<dbReference type="PANTHER" id="PTHR46585:SF1">
    <property type="entry name" value="CHROMO DOMAIN-CONTAINING PROTEIN"/>
    <property type="match status" value="1"/>
</dbReference>
<gene>
    <name evidence="3" type="ORF">POCULU_LOCUS8627</name>
</gene>
<organism evidence="3 4">
    <name type="scientific">Paraglomus occultum</name>
    <dbReference type="NCBI Taxonomy" id="144539"/>
    <lineage>
        <taxon>Eukaryota</taxon>
        <taxon>Fungi</taxon>
        <taxon>Fungi incertae sedis</taxon>
        <taxon>Mucoromycota</taxon>
        <taxon>Glomeromycotina</taxon>
        <taxon>Glomeromycetes</taxon>
        <taxon>Paraglomerales</taxon>
        <taxon>Paraglomeraceae</taxon>
        <taxon>Paraglomus</taxon>
    </lineage>
</organism>
<evidence type="ECO:0000313" key="4">
    <source>
        <dbReference type="Proteomes" id="UP000789572"/>
    </source>
</evidence>
<dbReference type="PANTHER" id="PTHR46585">
    <property type="entry name" value="INTEGRASE CORE DOMAIN CONTAINING PROTEIN"/>
    <property type="match status" value="1"/>
</dbReference>
<dbReference type="PROSITE" id="PS50994">
    <property type="entry name" value="INTEGRASE"/>
    <property type="match status" value="1"/>
</dbReference>
<evidence type="ECO:0000256" key="1">
    <source>
        <dbReference type="SAM" id="MobiDB-lite"/>
    </source>
</evidence>
<dbReference type="SUPFAM" id="SSF53098">
    <property type="entry name" value="Ribonuclease H-like"/>
    <property type="match status" value="1"/>
</dbReference>
<dbReference type="EMBL" id="CAJVPJ010002605">
    <property type="protein sequence ID" value="CAG8625457.1"/>
    <property type="molecule type" value="Genomic_DNA"/>
</dbReference>
<feature type="region of interest" description="Disordered" evidence="1">
    <location>
        <begin position="366"/>
        <end position="390"/>
    </location>
</feature>
<dbReference type="Gene3D" id="3.30.420.10">
    <property type="entry name" value="Ribonuclease H-like superfamily/Ribonuclease H"/>
    <property type="match status" value="1"/>
</dbReference>
<sequence length="476" mass="55333">MSVTYNSVTPEAFNKILVNYIEKRSKKRQAKAFITQEMYDQAILILLNPNNIRLADKKYRHWVRTTFELRESEDGHGHVLYKKSKGRNARPARPVCPKERLFEVLTDIHDKLQHPGMTVFWNAIASKYAYITQDLVENFISYCSVCNAHRRMDRFSTRPIIKTKFLTRVQVDILQMSHKDEDFQYVCLAKDYYTQWLWTAPLKIKNSQEVARALHNMFIVFGAPLILQSSNGKSFTVNVIQKLMKMWPQSKIIHGKSCLQSPEIVEKANDIFKKSLVEWMESNKTLKWSNGLSTVTYTINTSVSRVTNTTPYELVFSQKVCTDLNLVKQLQDTDVHEEHELDMDFAAPSYYGVSNFLCNTTEETTFKQEHSEPTIKQEEETDEGFASQTTTQTYKIQRLNTNNYRDSNNVMTDDQQNNQQTTPAQALEPTKPMSIKDFWEKAKNMTEENWENVKELLSSSEDILATEKSTDKLKNI</sequence>
<dbReference type="GO" id="GO:0015074">
    <property type="term" value="P:DNA integration"/>
    <property type="evidence" value="ECO:0007669"/>
    <property type="project" value="InterPro"/>
</dbReference>
<dbReference type="GO" id="GO:0005634">
    <property type="term" value="C:nucleus"/>
    <property type="evidence" value="ECO:0007669"/>
    <property type="project" value="UniProtKB-ARBA"/>
</dbReference>
<feature type="domain" description="Integrase catalytic" evidence="2">
    <location>
        <begin position="155"/>
        <end position="319"/>
    </location>
</feature>
<evidence type="ECO:0000313" key="3">
    <source>
        <dbReference type="EMBL" id="CAG8625457.1"/>
    </source>
</evidence>
<evidence type="ECO:0000259" key="2">
    <source>
        <dbReference type="PROSITE" id="PS50994"/>
    </source>
</evidence>
<dbReference type="OrthoDB" id="2241474at2759"/>
<dbReference type="GO" id="GO:0003676">
    <property type="term" value="F:nucleic acid binding"/>
    <property type="evidence" value="ECO:0007669"/>
    <property type="project" value="InterPro"/>
</dbReference>
<dbReference type="InterPro" id="IPR036397">
    <property type="entry name" value="RNaseH_sf"/>
</dbReference>
<dbReference type="InterPro" id="IPR001584">
    <property type="entry name" value="Integrase_cat-core"/>
</dbReference>
<dbReference type="InterPro" id="IPR012337">
    <property type="entry name" value="RNaseH-like_sf"/>
</dbReference>
<feature type="compositionally biased region" description="Basic and acidic residues" evidence="1">
    <location>
        <begin position="366"/>
        <end position="378"/>
    </location>
</feature>
<accession>A0A9N9D422</accession>
<proteinExistence type="predicted"/>
<feature type="region of interest" description="Disordered" evidence="1">
    <location>
        <begin position="404"/>
        <end position="432"/>
    </location>
</feature>
<comment type="caution">
    <text evidence="3">The sequence shown here is derived from an EMBL/GenBank/DDBJ whole genome shotgun (WGS) entry which is preliminary data.</text>
</comment>